<feature type="non-terminal residue" evidence="1">
    <location>
        <position position="86"/>
    </location>
</feature>
<gene>
    <name evidence="1" type="ORF">GMARGA_LOCUS46026</name>
</gene>
<reference evidence="1 2" key="1">
    <citation type="submission" date="2021-06" db="EMBL/GenBank/DDBJ databases">
        <authorList>
            <person name="Kallberg Y."/>
            <person name="Tangrot J."/>
            <person name="Rosling A."/>
        </authorList>
    </citation>
    <scope>NUCLEOTIDE SEQUENCE [LARGE SCALE GENOMIC DNA]</scope>
    <source>
        <strain evidence="1 2">120-4 pot B 10/14</strain>
    </source>
</reference>
<comment type="caution">
    <text evidence="1">The sequence shown here is derived from an EMBL/GenBank/DDBJ whole genome shotgun (WGS) entry which is preliminary data.</text>
</comment>
<organism evidence="1 2">
    <name type="scientific">Gigaspora margarita</name>
    <dbReference type="NCBI Taxonomy" id="4874"/>
    <lineage>
        <taxon>Eukaryota</taxon>
        <taxon>Fungi</taxon>
        <taxon>Fungi incertae sedis</taxon>
        <taxon>Mucoromycota</taxon>
        <taxon>Glomeromycotina</taxon>
        <taxon>Glomeromycetes</taxon>
        <taxon>Diversisporales</taxon>
        <taxon>Gigasporaceae</taxon>
        <taxon>Gigaspora</taxon>
    </lineage>
</organism>
<dbReference type="Proteomes" id="UP000789901">
    <property type="component" value="Unassembled WGS sequence"/>
</dbReference>
<proteinExistence type="predicted"/>
<accession>A0ABN7XRY1</accession>
<dbReference type="EMBL" id="CAJVQB010168264">
    <property type="protein sequence ID" value="CAG8857205.1"/>
    <property type="molecule type" value="Genomic_DNA"/>
</dbReference>
<evidence type="ECO:0000313" key="1">
    <source>
        <dbReference type="EMBL" id="CAG8857205.1"/>
    </source>
</evidence>
<protein>
    <submittedName>
        <fullName evidence="1">3969_t:CDS:1</fullName>
    </submittedName>
</protein>
<sequence>LFDTDPSLLNALNPEQRRQLYSVLIAIDLSFTEPLLDACSAVRGSVMNLITFNEYDNYKETQKKAKKDVQWHEILKLDKKQYLNFR</sequence>
<evidence type="ECO:0000313" key="2">
    <source>
        <dbReference type="Proteomes" id="UP000789901"/>
    </source>
</evidence>
<feature type="non-terminal residue" evidence="1">
    <location>
        <position position="1"/>
    </location>
</feature>
<name>A0ABN7XRY1_GIGMA</name>
<keyword evidence="2" id="KW-1185">Reference proteome</keyword>